<organism evidence="1 2">
    <name type="scientific">Actinomadura fulvescens</name>
    <dbReference type="NCBI Taxonomy" id="46160"/>
    <lineage>
        <taxon>Bacteria</taxon>
        <taxon>Bacillati</taxon>
        <taxon>Actinomycetota</taxon>
        <taxon>Actinomycetes</taxon>
        <taxon>Streptosporangiales</taxon>
        <taxon>Thermomonosporaceae</taxon>
        <taxon>Actinomadura</taxon>
    </lineage>
</organism>
<name>A0ABP6DFV8_9ACTN</name>
<keyword evidence="2" id="KW-1185">Reference proteome</keyword>
<comment type="caution">
    <text evidence="1">The sequence shown here is derived from an EMBL/GenBank/DDBJ whole genome shotgun (WGS) entry which is preliminary data.</text>
</comment>
<gene>
    <name evidence="1" type="ORF">GCM10010411_93750</name>
</gene>
<dbReference type="EMBL" id="BAAATD010000027">
    <property type="protein sequence ID" value="GAA2638913.1"/>
    <property type="molecule type" value="Genomic_DNA"/>
</dbReference>
<dbReference type="Proteomes" id="UP001501509">
    <property type="component" value="Unassembled WGS sequence"/>
</dbReference>
<evidence type="ECO:0000313" key="2">
    <source>
        <dbReference type="Proteomes" id="UP001501509"/>
    </source>
</evidence>
<sequence length="45" mass="4945">MLAEQNDEWTEQRRYMGTEILAACQAVGQETDTNDADVTIDAIGA</sequence>
<reference evidence="2" key="1">
    <citation type="journal article" date="2019" name="Int. J. Syst. Evol. Microbiol.">
        <title>The Global Catalogue of Microorganisms (GCM) 10K type strain sequencing project: providing services to taxonomists for standard genome sequencing and annotation.</title>
        <authorList>
            <consortium name="The Broad Institute Genomics Platform"/>
            <consortium name="The Broad Institute Genome Sequencing Center for Infectious Disease"/>
            <person name="Wu L."/>
            <person name="Ma J."/>
        </authorList>
    </citation>
    <scope>NUCLEOTIDE SEQUENCE [LARGE SCALE GENOMIC DNA]</scope>
    <source>
        <strain evidence="2">JCM 6833</strain>
    </source>
</reference>
<accession>A0ABP6DFV8</accession>
<protein>
    <recommendedName>
        <fullName evidence="3">Transposase</fullName>
    </recommendedName>
</protein>
<proteinExistence type="predicted"/>
<evidence type="ECO:0000313" key="1">
    <source>
        <dbReference type="EMBL" id="GAA2638913.1"/>
    </source>
</evidence>
<evidence type="ECO:0008006" key="3">
    <source>
        <dbReference type="Google" id="ProtNLM"/>
    </source>
</evidence>